<keyword evidence="3" id="KW-1185">Reference proteome</keyword>
<evidence type="ECO:0000313" key="2">
    <source>
        <dbReference type="EMBL" id="ROL48493.1"/>
    </source>
</evidence>
<feature type="region of interest" description="Disordered" evidence="1">
    <location>
        <begin position="1"/>
        <end position="39"/>
    </location>
</feature>
<organism evidence="2 3">
    <name type="scientific">Anabarilius grahami</name>
    <name type="common">Kanglang fish</name>
    <name type="synonym">Barilius grahami</name>
    <dbReference type="NCBI Taxonomy" id="495550"/>
    <lineage>
        <taxon>Eukaryota</taxon>
        <taxon>Metazoa</taxon>
        <taxon>Chordata</taxon>
        <taxon>Craniata</taxon>
        <taxon>Vertebrata</taxon>
        <taxon>Euteleostomi</taxon>
        <taxon>Actinopterygii</taxon>
        <taxon>Neopterygii</taxon>
        <taxon>Teleostei</taxon>
        <taxon>Ostariophysi</taxon>
        <taxon>Cypriniformes</taxon>
        <taxon>Xenocyprididae</taxon>
        <taxon>Xenocypridinae</taxon>
        <taxon>Xenocypridinae incertae sedis</taxon>
        <taxon>Anabarilius</taxon>
    </lineage>
</organism>
<evidence type="ECO:0000313" key="3">
    <source>
        <dbReference type="Proteomes" id="UP000281406"/>
    </source>
</evidence>
<sequence length="203" mass="21189">MSVPEVIPESKIIPETEPDNKSDQNLQAHHSTLGHRPVSSTMAPRPFGFTWDCCPYDFTGLPRPFVSTLLHHSPPAHQLYFNPPAPWLHLSCSIPRAPSWSPGPSFSPGLLTSLAAPGSPPPSASSQPIVPWSACQVSTMAPPSLDSALGFRPGIPARCSTLASPTADSSLASATIVSSLAPPVVFSALVPVVIPCASSASPT</sequence>
<comment type="caution">
    <text evidence="2">The sequence shown here is derived from an EMBL/GenBank/DDBJ whole genome shotgun (WGS) entry which is preliminary data.</text>
</comment>
<reference evidence="2 3" key="1">
    <citation type="submission" date="2018-10" db="EMBL/GenBank/DDBJ databases">
        <title>Genome assembly for a Yunnan-Guizhou Plateau 3E fish, Anabarilius grahami (Regan), and its evolutionary and genetic applications.</title>
        <authorList>
            <person name="Jiang W."/>
        </authorList>
    </citation>
    <scope>NUCLEOTIDE SEQUENCE [LARGE SCALE GENOMIC DNA]</scope>
    <source>
        <strain evidence="2">AG-KIZ</strain>
        <tissue evidence="2">Muscle</tissue>
    </source>
</reference>
<accession>A0A3N0YQK3</accession>
<dbReference type="EMBL" id="RJVU01029436">
    <property type="protein sequence ID" value="ROL48493.1"/>
    <property type="molecule type" value="Genomic_DNA"/>
</dbReference>
<proteinExistence type="predicted"/>
<protein>
    <submittedName>
        <fullName evidence="2">Uncharacterized protein</fullName>
    </submittedName>
</protein>
<name>A0A3N0YQK3_ANAGA</name>
<gene>
    <name evidence="2" type="ORF">DPX16_12109</name>
</gene>
<dbReference type="Proteomes" id="UP000281406">
    <property type="component" value="Unassembled WGS sequence"/>
</dbReference>
<dbReference type="AlphaFoldDB" id="A0A3N0YQK3"/>
<feature type="compositionally biased region" description="Basic and acidic residues" evidence="1">
    <location>
        <begin position="12"/>
        <end position="22"/>
    </location>
</feature>
<evidence type="ECO:0000256" key="1">
    <source>
        <dbReference type="SAM" id="MobiDB-lite"/>
    </source>
</evidence>